<feature type="compositionally biased region" description="Polar residues" evidence="1">
    <location>
        <begin position="167"/>
        <end position="177"/>
    </location>
</feature>
<comment type="caution">
    <text evidence="2">The sequence shown here is derived from an EMBL/GenBank/DDBJ whole genome shotgun (WGS) entry which is preliminary data.</text>
</comment>
<sequence length="193" mass="21151">MPTSRPYFMEEVTELAVGVTELVAVLQSKTNPPTPLASVVFLLFVHYKTATCQQIFIQGCDSVVRVCMSSPVAAEAQSQLHREPSPSSQLFASTFATPTSSEAKLELVPMSPISEAWPSPRTALPALSLGFSLHARRQCDRSRQGERDEHACHPREPQRGPFPKFSSPGSRASQPPSNGRHLQLAIRRCVAEL</sequence>
<keyword evidence="3" id="KW-1185">Reference proteome</keyword>
<proteinExistence type="predicted"/>
<gene>
    <name evidence="2" type="ORF">HPB51_018313</name>
</gene>
<reference evidence="2" key="1">
    <citation type="journal article" date="2020" name="Cell">
        <title>Large-Scale Comparative Analyses of Tick Genomes Elucidate Their Genetic Diversity and Vector Capacities.</title>
        <authorList>
            <consortium name="Tick Genome and Microbiome Consortium (TIGMIC)"/>
            <person name="Jia N."/>
            <person name="Wang J."/>
            <person name="Shi W."/>
            <person name="Du L."/>
            <person name="Sun Y."/>
            <person name="Zhan W."/>
            <person name="Jiang J.F."/>
            <person name="Wang Q."/>
            <person name="Zhang B."/>
            <person name="Ji P."/>
            <person name="Bell-Sakyi L."/>
            <person name="Cui X.M."/>
            <person name="Yuan T.T."/>
            <person name="Jiang B.G."/>
            <person name="Yang W.F."/>
            <person name="Lam T.T."/>
            <person name="Chang Q.C."/>
            <person name="Ding S.J."/>
            <person name="Wang X.J."/>
            <person name="Zhu J.G."/>
            <person name="Ruan X.D."/>
            <person name="Zhao L."/>
            <person name="Wei J.T."/>
            <person name="Ye R.Z."/>
            <person name="Que T.C."/>
            <person name="Du C.H."/>
            <person name="Zhou Y.H."/>
            <person name="Cheng J.X."/>
            <person name="Dai P.F."/>
            <person name="Guo W.B."/>
            <person name="Han X.H."/>
            <person name="Huang E.J."/>
            <person name="Li L.F."/>
            <person name="Wei W."/>
            <person name="Gao Y.C."/>
            <person name="Liu J.Z."/>
            <person name="Shao H.Z."/>
            <person name="Wang X."/>
            <person name="Wang C.C."/>
            <person name="Yang T.C."/>
            <person name="Huo Q.B."/>
            <person name="Li W."/>
            <person name="Chen H.Y."/>
            <person name="Chen S.E."/>
            <person name="Zhou L.G."/>
            <person name="Ni X.B."/>
            <person name="Tian J.H."/>
            <person name="Sheng Y."/>
            <person name="Liu T."/>
            <person name="Pan Y.S."/>
            <person name="Xia L.Y."/>
            <person name="Li J."/>
            <person name="Zhao F."/>
            <person name="Cao W.C."/>
        </authorList>
    </citation>
    <scope>NUCLEOTIDE SEQUENCE</scope>
    <source>
        <strain evidence="2">Rmic-2018</strain>
    </source>
</reference>
<reference evidence="2" key="2">
    <citation type="submission" date="2021-09" db="EMBL/GenBank/DDBJ databases">
        <authorList>
            <person name="Jia N."/>
            <person name="Wang J."/>
            <person name="Shi W."/>
            <person name="Du L."/>
            <person name="Sun Y."/>
            <person name="Zhan W."/>
            <person name="Jiang J."/>
            <person name="Wang Q."/>
            <person name="Zhang B."/>
            <person name="Ji P."/>
            <person name="Sakyi L.B."/>
            <person name="Cui X."/>
            <person name="Yuan T."/>
            <person name="Jiang B."/>
            <person name="Yang W."/>
            <person name="Lam T.T.-Y."/>
            <person name="Chang Q."/>
            <person name="Ding S."/>
            <person name="Wang X."/>
            <person name="Zhu J."/>
            <person name="Ruan X."/>
            <person name="Zhao L."/>
            <person name="Wei J."/>
            <person name="Que T."/>
            <person name="Du C."/>
            <person name="Cheng J."/>
            <person name="Dai P."/>
            <person name="Han X."/>
            <person name="Huang E."/>
            <person name="Gao Y."/>
            <person name="Liu J."/>
            <person name="Shao H."/>
            <person name="Ye R."/>
            <person name="Li L."/>
            <person name="Wei W."/>
            <person name="Wang X."/>
            <person name="Wang C."/>
            <person name="Huo Q."/>
            <person name="Li W."/>
            <person name="Guo W."/>
            <person name="Chen H."/>
            <person name="Chen S."/>
            <person name="Zhou L."/>
            <person name="Zhou L."/>
            <person name="Ni X."/>
            <person name="Tian J."/>
            <person name="Zhou Y."/>
            <person name="Sheng Y."/>
            <person name="Liu T."/>
            <person name="Pan Y."/>
            <person name="Xia L."/>
            <person name="Li J."/>
            <person name="Zhao F."/>
            <person name="Cao W."/>
        </authorList>
    </citation>
    <scope>NUCLEOTIDE SEQUENCE</scope>
    <source>
        <strain evidence="2">Rmic-2018</strain>
        <tissue evidence="2">Larvae</tissue>
    </source>
</reference>
<protein>
    <submittedName>
        <fullName evidence="2">Uncharacterized protein</fullName>
    </submittedName>
</protein>
<evidence type="ECO:0000313" key="3">
    <source>
        <dbReference type="Proteomes" id="UP000821866"/>
    </source>
</evidence>
<evidence type="ECO:0000313" key="2">
    <source>
        <dbReference type="EMBL" id="KAH8021821.1"/>
    </source>
</evidence>
<evidence type="ECO:0000256" key="1">
    <source>
        <dbReference type="SAM" id="MobiDB-lite"/>
    </source>
</evidence>
<dbReference type="EMBL" id="JABSTU010000009">
    <property type="protein sequence ID" value="KAH8021821.1"/>
    <property type="molecule type" value="Genomic_DNA"/>
</dbReference>
<feature type="compositionally biased region" description="Basic and acidic residues" evidence="1">
    <location>
        <begin position="139"/>
        <end position="158"/>
    </location>
</feature>
<dbReference type="AlphaFoldDB" id="A0A9J6DI00"/>
<name>A0A9J6DI00_RHIMP</name>
<dbReference type="Proteomes" id="UP000821866">
    <property type="component" value="Chromosome 7"/>
</dbReference>
<accession>A0A9J6DI00</accession>
<organism evidence="2 3">
    <name type="scientific">Rhipicephalus microplus</name>
    <name type="common">Cattle tick</name>
    <name type="synonym">Boophilus microplus</name>
    <dbReference type="NCBI Taxonomy" id="6941"/>
    <lineage>
        <taxon>Eukaryota</taxon>
        <taxon>Metazoa</taxon>
        <taxon>Ecdysozoa</taxon>
        <taxon>Arthropoda</taxon>
        <taxon>Chelicerata</taxon>
        <taxon>Arachnida</taxon>
        <taxon>Acari</taxon>
        <taxon>Parasitiformes</taxon>
        <taxon>Ixodida</taxon>
        <taxon>Ixodoidea</taxon>
        <taxon>Ixodidae</taxon>
        <taxon>Rhipicephalinae</taxon>
        <taxon>Rhipicephalus</taxon>
        <taxon>Boophilus</taxon>
    </lineage>
</organism>
<feature type="region of interest" description="Disordered" evidence="1">
    <location>
        <begin position="139"/>
        <end position="181"/>
    </location>
</feature>